<dbReference type="RefSeq" id="WP_248947358.1">
    <property type="nucleotide sequence ID" value="NZ_CBCSGY010000016.1"/>
</dbReference>
<gene>
    <name evidence="1" type="ORF">KAJ71_20375</name>
</gene>
<organism evidence="1 2">
    <name type="scientific">Serratia silvae</name>
    <dbReference type="NCBI Taxonomy" id="2824122"/>
    <lineage>
        <taxon>Bacteria</taxon>
        <taxon>Pseudomonadati</taxon>
        <taxon>Pseudomonadota</taxon>
        <taxon>Gammaproteobacteria</taxon>
        <taxon>Enterobacterales</taxon>
        <taxon>Yersiniaceae</taxon>
        <taxon>Serratia</taxon>
    </lineage>
</organism>
<evidence type="ECO:0000313" key="2">
    <source>
        <dbReference type="Proteomes" id="UP001165275"/>
    </source>
</evidence>
<sequence length="150" mass="17207">MTTLIDTVQPSEDYIEKILYLHALEGRSEEEFVTVYLTGLASRLKANPALYRVFGPWWPTIKTMFIHEFGPEVFANEVAQDVRAIYSLSRPALSMVAAHLYSEERIERGLFYAPQHELAVHAEADDTEPYIYYCDDDQMEKLIAWKGAVA</sequence>
<protein>
    <submittedName>
        <fullName evidence="1">OlxA</fullName>
    </submittedName>
</protein>
<dbReference type="EMBL" id="JAGQDC010000021">
    <property type="protein sequence ID" value="MCL1031354.1"/>
    <property type="molecule type" value="Genomic_DNA"/>
</dbReference>
<keyword evidence="2" id="KW-1185">Reference proteome</keyword>
<reference evidence="1" key="1">
    <citation type="submission" date="2021-04" db="EMBL/GenBank/DDBJ databases">
        <title>Genome sequence of Serratia sp. arafor3.</title>
        <authorList>
            <person name="Besaury L."/>
        </authorList>
    </citation>
    <scope>NUCLEOTIDE SEQUENCE</scope>
    <source>
        <strain evidence="1">Arafor3</strain>
    </source>
</reference>
<name>A0ABT0KHY4_9GAMM</name>
<dbReference type="Proteomes" id="UP001165275">
    <property type="component" value="Unassembled WGS sequence"/>
</dbReference>
<evidence type="ECO:0000313" key="1">
    <source>
        <dbReference type="EMBL" id="MCL1031354.1"/>
    </source>
</evidence>
<accession>A0ABT0KHY4</accession>
<proteinExistence type="predicted"/>
<comment type="caution">
    <text evidence="1">The sequence shown here is derived from an EMBL/GenBank/DDBJ whole genome shotgun (WGS) entry which is preliminary data.</text>
</comment>